<accession>A0AAP0JT01</accession>
<sequence length="280" mass="32255">MPPRRKKWTEEEERTLIDKYGDMVSDGTLAKMKTREKRFKPIAAQVNSLHHSRDPIAFPWQWTWKDASTKVQNMRHQYLLVKQKIKRPATATAATALGSVAEEDVEKEEEFDWVEGVSHWPNFLRYKSVFGDHPLGGFGNPNGVNCVNGGSDLMDRGFGGGGGGGGGGRGVDVVNGDDHRVKEDGGEEGIELEEGRGRGRFAIEEEEEEVEGVERRAWAFLANQFGELREREGRFEEREGVRERERRRREQVWLERERERERRMEEWERERGRGSKLGRS</sequence>
<reference evidence="2 3" key="1">
    <citation type="submission" date="2024-01" db="EMBL/GenBank/DDBJ databases">
        <title>Genome assemblies of Stephania.</title>
        <authorList>
            <person name="Yang L."/>
        </authorList>
    </citation>
    <scope>NUCLEOTIDE SEQUENCE [LARGE SCALE GENOMIC DNA]</scope>
    <source>
        <strain evidence="2">QJT</strain>
        <tissue evidence="2">Leaf</tissue>
    </source>
</reference>
<evidence type="ECO:0000313" key="2">
    <source>
        <dbReference type="EMBL" id="KAK9138392.1"/>
    </source>
</evidence>
<dbReference type="PANTHER" id="PTHR37076">
    <property type="entry name" value="HISTONE-LYSINE N-METHYLTRANSFERASE, H3 LYSINE-79 SPECIFIC-LIKE-RELATED"/>
    <property type="match status" value="1"/>
</dbReference>
<evidence type="ECO:0000256" key="1">
    <source>
        <dbReference type="SAM" id="MobiDB-lite"/>
    </source>
</evidence>
<dbReference type="AlphaFoldDB" id="A0AAP0JT01"/>
<feature type="region of interest" description="Disordered" evidence="1">
    <location>
        <begin position="255"/>
        <end position="280"/>
    </location>
</feature>
<gene>
    <name evidence="2" type="ORF">Sjap_008986</name>
</gene>
<organism evidence="2 3">
    <name type="scientific">Stephania japonica</name>
    <dbReference type="NCBI Taxonomy" id="461633"/>
    <lineage>
        <taxon>Eukaryota</taxon>
        <taxon>Viridiplantae</taxon>
        <taxon>Streptophyta</taxon>
        <taxon>Embryophyta</taxon>
        <taxon>Tracheophyta</taxon>
        <taxon>Spermatophyta</taxon>
        <taxon>Magnoliopsida</taxon>
        <taxon>Ranunculales</taxon>
        <taxon>Menispermaceae</taxon>
        <taxon>Menispermoideae</taxon>
        <taxon>Cissampelideae</taxon>
        <taxon>Stephania</taxon>
    </lineage>
</organism>
<evidence type="ECO:0000313" key="3">
    <source>
        <dbReference type="Proteomes" id="UP001417504"/>
    </source>
</evidence>
<dbReference type="Proteomes" id="UP001417504">
    <property type="component" value="Unassembled WGS sequence"/>
</dbReference>
<dbReference type="PANTHER" id="PTHR37076:SF4">
    <property type="entry name" value="HISTONE-LYSINE N-METHYLTRANSFERASE, H3 LYSINE-79 SPECIFIC-LIKE"/>
    <property type="match status" value="1"/>
</dbReference>
<comment type="caution">
    <text evidence="2">The sequence shown here is derived from an EMBL/GenBank/DDBJ whole genome shotgun (WGS) entry which is preliminary data.</text>
</comment>
<keyword evidence="3" id="KW-1185">Reference proteome</keyword>
<protein>
    <submittedName>
        <fullName evidence="2">Uncharacterized protein</fullName>
    </submittedName>
</protein>
<feature type="compositionally biased region" description="Basic and acidic residues" evidence="1">
    <location>
        <begin position="255"/>
        <end position="273"/>
    </location>
</feature>
<dbReference type="EMBL" id="JBBNAE010000003">
    <property type="protein sequence ID" value="KAK9138392.1"/>
    <property type="molecule type" value="Genomic_DNA"/>
</dbReference>
<name>A0AAP0JT01_9MAGN</name>
<proteinExistence type="predicted"/>